<evidence type="ECO:0000313" key="1">
    <source>
        <dbReference type="EMBL" id="KAK4132630.1"/>
    </source>
</evidence>
<sequence>MPVIAGHATASSLFSFPRTSVGLRKHYQQFKFLSSIHLPTSSRWSHTQLGRCFGNEPFQPLAQPHPLKILGPLEIPSASQPHGCGLSHGPDHLMSVCSFLPFEPLLRTQQAAVSIKRICQITRDSHLRFVRQSAALTRVSPQSCVPGQSILS</sequence>
<reference evidence="1" key="2">
    <citation type="submission" date="2023-05" db="EMBL/GenBank/DDBJ databases">
        <authorList>
            <consortium name="Lawrence Berkeley National Laboratory"/>
            <person name="Steindorff A."/>
            <person name="Hensen N."/>
            <person name="Bonometti L."/>
            <person name="Westerberg I."/>
            <person name="Brannstrom I.O."/>
            <person name="Guillou S."/>
            <person name="Cros-Aarteil S."/>
            <person name="Calhoun S."/>
            <person name="Haridas S."/>
            <person name="Kuo A."/>
            <person name="Mondo S."/>
            <person name="Pangilinan J."/>
            <person name="Riley R."/>
            <person name="Labutti K."/>
            <person name="Andreopoulos B."/>
            <person name="Lipzen A."/>
            <person name="Chen C."/>
            <person name="Yanf M."/>
            <person name="Daum C."/>
            <person name="Ng V."/>
            <person name="Clum A."/>
            <person name="Ohm R."/>
            <person name="Martin F."/>
            <person name="Silar P."/>
            <person name="Natvig D."/>
            <person name="Lalanne C."/>
            <person name="Gautier V."/>
            <person name="Ament-Velasquez S.L."/>
            <person name="Kruys A."/>
            <person name="Hutchinson M.I."/>
            <person name="Powell A.J."/>
            <person name="Barry K."/>
            <person name="Miller A.N."/>
            <person name="Grigoriev I.V."/>
            <person name="Debuchy R."/>
            <person name="Gladieux P."/>
            <person name="Thoren M.H."/>
            <person name="Johannesson H."/>
        </authorList>
    </citation>
    <scope>NUCLEOTIDE SEQUENCE</scope>
    <source>
        <strain evidence="1">CBS 123565</strain>
    </source>
</reference>
<organism evidence="1 2">
    <name type="scientific">Trichocladium antarcticum</name>
    <dbReference type="NCBI Taxonomy" id="1450529"/>
    <lineage>
        <taxon>Eukaryota</taxon>
        <taxon>Fungi</taxon>
        <taxon>Dikarya</taxon>
        <taxon>Ascomycota</taxon>
        <taxon>Pezizomycotina</taxon>
        <taxon>Sordariomycetes</taxon>
        <taxon>Sordariomycetidae</taxon>
        <taxon>Sordariales</taxon>
        <taxon>Chaetomiaceae</taxon>
        <taxon>Trichocladium</taxon>
    </lineage>
</organism>
<name>A0AAN6UGS7_9PEZI</name>
<evidence type="ECO:0000313" key="2">
    <source>
        <dbReference type="Proteomes" id="UP001304895"/>
    </source>
</evidence>
<gene>
    <name evidence="1" type="ORF">BT67DRAFT_83207</name>
</gene>
<proteinExistence type="predicted"/>
<dbReference type="Proteomes" id="UP001304895">
    <property type="component" value="Unassembled WGS sequence"/>
</dbReference>
<reference evidence="1" key="1">
    <citation type="journal article" date="2023" name="Mol. Phylogenet. Evol.">
        <title>Genome-scale phylogeny and comparative genomics of the fungal order Sordariales.</title>
        <authorList>
            <person name="Hensen N."/>
            <person name="Bonometti L."/>
            <person name="Westerberg I."/>
            <person name="Brannstrom I.O."/>
            <person name="Guillou S."/>
            <person name="Cros-Aarteil S."/>
            <person name="Calhoun S."/>
            <person name="Haridas S."/>
            <person name="Kuo A."/>
            <person name="Mondo S."/>
            <person name="Pangilinan J."/>
            <person name="Riley R."/>
            <person name="LaButti K."/>
            <person name="Andreopoulos B."/>
            <person name="Lipzen A."/>
            <person name="Chen C."/>
            <person name="Yan M."/>
            <person name="Daum C."/>
            <person name="Ng V."/>
            <person name="Clum A."/>
            <person name="Steindorff A."/>
            <person name="Ohm R.A."/>
            <person name="Martin F."/>
            <person name="Silar P."/>
            <person name="Natvig D.O."/>
            <person name="Lalanne C."/>
            <person name="Gautier V."/>
            <person name="Ament-Velasquez S.L."/>
            <person name="Kruys A."/>
            <person name="Hutchinson M.I."/>
            <person name="Powell A.J."/>
            <person name="Barry K."/>
            <person name="Miller A.N."/>
            <person name="Grigoriev I.V."/>
            <person name="Debuchy R."/>
            <person name="Gladieux P."/>
            <person name="Hiltunen Thoren M."/>
            <person name="Johannesson H."/>
        </authorList>
    </citation>
    <scope>NUCLEOTIDE SEQUENCE</scope>
    <source>
        <strain evidence="1">CBS 123565</strain>
    </source>
</reference>
<protein>
    <submittedName>
        <fullName evidence="1">Uncharacterized protein</fullName>
    </submittedName>
</protein>
<accession>A0AAN6UGS7</accession>
<comment type="caution">
    <text evidence="1">The sequence shown here is derived from an EMBL/GenBank/DDBJ whole genome shotgun (WGS) entry which is preliminary data.</text>
</comment>
<dbReference type="EMBL" id="MU853417">
    <property type="protein sequence ID" value="KAK4132630.1"/>
    <property type="molecule type" value="Genomic_DNA"/>
</dbReference>
<dbReference type="AlphaFoldDB" id="A0AAN6UGS7"/>
<keyword evidence="2" id="KW-1185">Reference proteome</keyword>